<dbReference type="PANTHER" id="PTHR31170:SF25">
    <property type="entry name" value="BNAA09G04570D PROTEIN"/>
    <property type="match status" value="1"/>
</dbReference>
<proteinExistence type="predicted"/>
<organism evidence="3">
    <name type="scientific">Sesamum calycinum</name>
    <dbReference type="NCBI Taxonomy" id="2727403"/>
    <lineage>
        <taxon>Eukaryota</taxon>
        <taxon>Viridiplantae</taxon>
        <taxon>Streptophyta</taxon>
        <taxon>Embryophyta</taxon>
        <taxon>Tracheophyta</taxon>
        <taxon>Spermatophyta</taxon>
        <taxon>Magnoliopsida</taxon>
        <taxon>eudicotyledons</taxon>
        <taxon>Gunneridae</taxon>
        <taxon>Pentapetalae</taxon>
        <taxon>asterids</taxon>
        <taxon>lamiids</taxon>
        <taxon>Lamiales</taxon>
        <taxon>Pedaliaceae</taxon>
        <taxon>Sesamum</taxon>
    </lineage>
</organism>
<feature type="region of interest" description="Disordered" evidence="1">
    <location>
        <begin position="1"/>
        <end position="20"/>
    </location>
</feature>
<keyword evidence="2" id="KW-1133">Transmembrane helix</keyword>
<gene>
    <name evidence="3" type="ORF">Scaly_2066200</name>
</gene>
<protein>
    <submittedName>
        <fullName evidence="3">Uncharacterized protein</fullName>
    </submittedName>
</protein>
<reference evidence="3" key="2">
    <citation type="journal article" date="2024" name="Plant">
        <title>Genomic evolution and insights into agronomic trait innovations of Sesamum species.</title>
        <authorList>
            <person name="Miao H."/>
            <person name="Wang L."/>
            <person name="Qu L."/>
            <person name="Liu H."/>
            <person name="Sun Y."/>
            <person name="Le M."/>
            <person name="Wang Q."/>
            <person name="Wei S."/>
            <person name="Zheng Y."/>
            <person name="Lin W."/>
            <person name="Duan Y."/>
            <person name="Cao H."/>
            <person name="Xiong S."/>
            <person name="Wang X."/>
            <person name="Wei L."/>
            <person name="Li C."/>
            <person name="Ma Q."/>
            <person name="Ju M."/>
            <person name="Zhao R."/>
            <person name="Li G."/>
            <person name="Mu C."/>
            <person name="Tian Q."/>
            <person name="Mei H."/>
            <person name="Zhang T."/>
            <person name="Gao T."/>
            <person name="Zhang H."/>
        </authorList>
    </citation>
    <scope>NUCLEOTIDE SEQUENCE</scope>
    <source>
        <strain evidence="3">KEN8</strain>
    </source>
</reference>
<keyword evidence="2" id="KW-0472">Membrane</keyword>
<dbReference type="EMBL" id="JACGWM010000012">
    <property type="protein sequence ID" value="KAL0337911.1"/>
    <property type="molecule type" value="Genomic_DNA"/>
</dbReference>
<keyword evidence="2" id="KW-0812">Transmembrane</keyword>
<reference evidence="3" key="1">
    <citation type="submission" date="2020-06" db="EMBL/GenBank/DDBJ databases">
        <authorList>
            <person name="Li T."/>
            <person name="Hu X."/>
            <person name="Zhang T."/>
            <person name="Song X."/>
            <person name="Zhang H."/>
            <person name="Dai N."/>
            <person name="Sheng W."/>
            <person name="Hou X."/>
            <person name="Wei L."/>
        </authorList>
    </citation>
    <scope>NUCLEOTIDE SEQUENCE</scope>
    <source>
        <strain evidence="3">KEN8</strain>
        <tissue evidence="3">Leaf</tissue>
    </source>
</reference>
<evidence type="ECO:0000256" key="2">
    <source>
        <dbReference type="SAM" id="Phobius"/>
    </source>
</evidence>
<dbReference type="AlphaFoldDB" id="A0AAW2N5W2"/>
<comment type="caution">
    <text evidence="3">The sequence shown here is derived from an EMBL/GenBank/DDBJ whole genome shotgun (WGS) entry which is preliminary data.</text>
</comment>
<evidence type="ECO:0000313" key="3">
    <source>
        <dbReference type="EMBL" id="KAL0337911.1"/>
    </source>
</evidence>
<evidence type="ECO:0000256" key="1">
    <source>
        <dbReference type="SAM" id="MobiDB-lite"/>
    </source>
</evidence>
<dbReference type="Pfam" id="PF03140">
    <property type="entry name" value="DUF247"/>
    <property type="match status" value="1"/>
</dbReference>
<feature type="transmembrane region" description="Helical" evidence="2">
    <location>
        <begin position="439"/>
        <end position="462"/>
    </location>
</feature>
<feature type="compositionally biased region" description="Polar residues" evidence="1">
    <location>
        <begin position="10"/>
        <end position="20"/>
    </location>
</feature>
<dbReference type="PANTHER" id="PTHR31170">
    <property type="entry name" value="BNAC04G53230D PROTEIN"/>
    <property type="match status" value="1"/>
</dbReference>
<sequence>MGDNHRLSTSEDSNNSITAQASHVHVVVADEERELEAPPAEVSIQIIPSPTESPVRRRRIHKVPRPLRMNNEHVYDPVVLSLGPYHHGRPQFSQVQEFKAEILNRFLSDSAPKNKGFFYNKILERIDEIRSYYEEESTGEFSDEALAEMILLDACFTIYYLQSDYKDYHSLGISIASFMSRDFLMLENQIPMWTIRLLIDLKYGKDKGEAWFCEYLSSMTFGAERLTQIPWDNGDEPLHLLEARRRMILLGQEKAAESECIRDLDSRRKELRQRRSQNRIKMANSQFRSVMDLKTKGVYFRPSSNCLTDIRFRSYSFYRLLQLPVWYLNNNSMVFFSNMIAFEMSPETDTDRDVISYVKFMKSLIETPRDVKALREKGILFSRLGSDEEVVKVFKQIDTFGADNWDHFLDVKMRIEEHCNSKAKTWMAELIHAYFLSPWTAIALFAAIILLSLTFLQTFYTIHPAN</sequence>
<accession>A0AAW2N5W2</accession>
<name>A0AAW2N5W2_9LAMI</name>
<dbReference type="InterPro" id="IPR004158">
    <property type="entry name" value="DUF247_pln"/>
</dbReference>